<dbReference type="EMBL" id="MCBS01016435">
    <property type="protein sequence ID" value="RKF83030.1"/>
    <property type="molecule type" value="Genomic_DNA"/>
</dbReference>
<name>A0A420J8A3_9PEZI</name>
<proteinExistence type="predicted"/>
<reference evidence="1 2" key="1">
    <citation type="journal article" date="2018" name="BMC Genomics">
        <title>Comparative genome analyses reveal sequence features reflecting distinct modes of host-adaptation between dicot and monocot powdery mildew.</title>
        <authorList>
            <person name="Wu Y."/>
            <person name="Ma X."/>
            <person name="Pan Z."/>
            <person name="Kale S.D."/>
            <person name="Song Y."/>
            <person name="King H."/>
            <person name="Zhang Q."/>
            <person name="Presley C."/>
            <person name="Deng X."/>
            <person name="Wei C.I."/>
            <person name="Xiao S."/>
        </authorList>
    </citation>
    <scope>NUCLEOTIDE SEQUENCE [LARGE SCALE GENOMIC DNA]</scope>
    <source>
        <strain evidence="1">UMSG1</strain>
    </source>
</reference>
<evidence type="ECO:0000313" key="1">
    <source>
        <dbReference type="EMBL" id="RKF83030.1"/>
    </source>
</evidence>
<dbReference type="AlphaFoldDB" id="A0A420J8A3"/>
<organism evidence="1 2">
    <name type="scientific">Golovinomyces cichoracearum</name>
    <dbReference type="NCBI Taxonomy" id="62708"/>
    <lineage>
        <taxon>Eukaryota</taxon>
        <taxon>Fungi</taxon>
        <taxon>Dikarya</taxon>
        <taxon>Ascomycota</taxon>
        <taxon>Pezizomycotina</taxon>
        <taxon>Leotiomycetes</taxon>
        <taxon>Erysiphales</taxon>
        <taxon>Erysiphaceae</taxon>
        <taxon>Golovinomyces</taxon>
    </lineage>
</organism>
<evidence type="ECO:0000313" key="2">
    <source>
        <dbReference type="Proteomes" id="UP000285326"/>
    </source>
</evidence>
<sequence>MSDDDWPIAWNSKSKVSATEDFVFNSSSQVISIPPSNYKPQRRDPTDKFAGDAPETCDIWRYEVEQKFKDDSVLFKSVKQKIAYVRAQLKGEAFSHISHWKITTSIPDQTVKTLFRELEFFCGATDLDELARSTLLHIRHKSG</sequence>
<accession>A0A420J8A3</accession>
<gene>
    <name evidence="1" type="ORF">GcM1_164013</name>
</gene>
<dbReference type="Proteomes" id="UP000285326">
    <property type="component" value="Unassembled WGS sequence"/>
</dbReference>
<protein>
    <submittedName>
        <fullName evidence="1">Uncharacterized protein</fullName>
    </submittedName>
</protein>
<comment type="caution">
    <text evidence="1">The sequence shown here is derived from an EMBL/GenBank/DDBJ whole genome shotgun (WGS) entry which is preliminary data.</text>
</comment>